<feature type="region of interest" description="Disordered" evidence="1">
    <location>
        <begin position="280"/>
        <end position="335"/>
    </location>
</feature>
<reference evidence="3 4" key="1">
    <citation type="submission" date="2019-10" db="EMBL/GenBank/DDBJ databases">
        <authorList>
            <person name="Palmer J.M."/>
        </authorList>
    </citation>
    <scope>NUCLEOTIDE SEQUENCE [LARGE SCALE GENOMIC DNA]</scope>
    <source>
        <strain evidence="3 4">TWF730</strain>
    </source>
</reference>
<proteinExistence type="predicted"/>
<keyword evidence="2" id="KW-0732">Signal</keyword>
<sequence>MPSQPLKLSPLLLLATALAPTFTAADTSCVQVPPERMPGACTVRVEWRKITHFSNDPESGKRRIQDHVAAEILDSGGTRISNEGIDNFIYCSGSGGRECKFQSKLPHEMIMSPQHRREYMQFYYGSMAWHTDPVPLQGPGYTGPNPQNSVPWCSVYTDWELLPPGSNNRYGPPYESNDISSVEKRSIECKFACGMATIMMEDLKPCVSAVMNTEPEAPVKTQMMTSMKTEIRYKTQAMPTTVTETQIRTLTVAADTHPAGVTYTPKINIETNMTDFDRSMGFGDPEMHDEDPEVRDDDDNDGADEPVNQFKFNTNVTDVGPVHEAEPSPPEEEGVWRRSRLMDYFL</sequence>
<dbReference type="Proteomes" id="UP001373714">
    <property type="component" value="Unassembled WGS sequence"/>
</dbReference>
<dbReference type="AlphaFoldDB" id="A0AAV9VKQ8"/>
<gene>
    <name evidence="3" type="ORF">TWF730_000176</name>
</gene>
<feature type="compositionally biased region" description="Acidic residues" evidence="1">
    <location>
        <begin position="287"/>
        <end position="304"/>
    </location>
</feature>
<feature type="signal peptide" evidence="2">
    <location>
        <begin position="1"/>
        <end position="25"/>
    </location>
</feature>
<accession>A0AAV9VKQ8</accession>
<comment type="caution">
    <text evidence="3">The sequence shown here is derived from an EMBL/GenBank/DDBJ whole genome shotgun (WGS) entry which is preliminary data.</text>
</comment>
<evidence type="ECO:0000256" key="2">
    <source>
        <dbReference type="SAM" id="SignalP"/>
    </source>
</evidence>
<keyword evidence="4" id="KW-1185">Reference proteome</keyword>
<evidence type="ECO:0000313" key="4">
    <source>
        <dbReference type="Proteomes" id="UP001373714"/>
    </source>
</evidence>
<protein>
    <submittedName>
        <fullName evidence="3">Uncharacterized protein</fullName>
    </submittedName>
</protein>
<organism evidence="3 4">
    <name type="scientific">Orbilia blumenaviensis</name>
    <dbReference type="NCBI Taxonomy" id="1796055"/>
    <lineage>
        <taxon>Eukaryota</taxon>
        <taxon>Fungi</taxon>
        <taxon>Dikarya</taxon>
        <taxon>Ascomycota</taxon>
        <taxon>Pezizomycotina</taxon>
        <taxon>Orbiliomycetes</taxon>
        <taxon>Orbiliales</taxon>
        <taxon>Orbiliaceae</taxon>
        <taxon>Orbilia</taxon>
    </lineage>
</organism>
<name>A0AAV9VKQ8_9PEZI</name>
<evidence type="ECO:0000256" key="1">
    <source>
        <dbReference type="SAM" id="MobiDB-lite"/>
    </source>
</evidence>
<dbReference type="EMBL" id="JAVHNS010000001">
    <property type="protein sequence ID" value="KAK6362720.1"/>
    <property type="molecule type" value="Genomic_DNA"/>
</dbReference>
<feature type="chain" id="PRO_5043564256" evidence="2">
    <location>
        <begin position="26"/>
        <end position="346"/>
    </location>
</feature>
<evidence type="ECO:0000313" key="3">
    <source>
        <dbReference type="EMBL" id="KAK6362720.1"/>
    </source>
</evidence>